<accession>A0A4R7JVR4</accession>
<proteinExistence type="predicted"/>
<gene>
    <name evidence="1" type="ORF">CLV90_3186</name>
</gene>
<evidence type="ECO:0000313" key="1">
    <source>
        <dbReference type="EMBL" id="TDT41954.1"/>
    </source>
</evidence>
<name>A0A4R7JVR4_9FLAO</name>
<protein>
    <submittedName>
        <fullName evidence="1">Uncharacterized protein</fullName>
    </submittedName>
</protein>
<reference evidence="1 2" key="1">
    <citation type="submission" date="2019-03" db="EMBL/GenBank/DDBJ databases">
        <title>Genomic Encyclopedia of Archaeal and Bacterial Type Strains, Phase II (KMG-II): from individual species to whole genera.</title>
        <authorList>
            <person name="Goeker M."/>
        </authorList>
    </citation>
    <scope>NUCLEOTIDE SEQUENCE [LARGE SCALE GENOMIC DNA]</scope>
    <source>
        <strain evidence="1 2">DSM 25233</strain>
    </source>
</reference>
<dbReference type="AlphaFoldDB" id="A0A4R7JVR4"/>
<sequence length="35" mass="4173">MKKINEADKIPMETIEMPMIMQVFYSLNLEEITLK</sequence>
<dbReference type="Proteomes" id="UP000294749">
    <property type="component" value="Unassembled WGS sequence"/>
</dbReference>
<comment type="caution">
    <text evidence="1">The sequence shown here is derived from an EMBL/GenBank/DDBJ whole genome shotgun (WGS) entry which is preliminary data.</text>
</comment>
<dbReference type="EMBL" id="SOAY01000013">
    <property type="protein sequence ID" value="TDT41954.1"/>
    <property type="molecule type" value="Genomic_DNA"/>
</dbReference>
<keyword evidence="2" id="KW-1185">Reference proteome</keyword>
<organism evidence="1 2">
    <name type="scientific">Maribacter spongiicola</name>
    <dbReference type="NCBI Taxonomy" id="1206753"/>
    <lineage>
        <taxon>Bacteria</taxon>
        <taxon>Pseudomonadati</taxon>
        <taxon>Bacteroidota</taxon>
        <taxon>Flavobacteriia</taxon>
        <taxon>Flavobacteriales</taxon>
        <taxon>Flavobacteriaceae</taxon>
        <taxon>Maribacter</taxon>
    </lineage>
</organism>
<evidence type="ECO:0000313" key="2">
    <source>
        <dbReference type="Proteomes" id="UP000294749"/>
    </source>
</evidence>